<proteinExistence type="predicted"/>
<protein>
    <submittedName>
        <fullName evidence="2">Uncharacterized protein</fullName>
    </submittedName>
</protein>
<evidence type="ECO:0000313" key="2">
    <source>
        <dbReference type="WBParaSite" id="PDA_v2.g1598.t1"/>
    </source>
</evidence>
<organism evidence="1 2">
    <name type="scientific">Panagrolaimus davidi</name>
    <dbReference type="NCBI Taxonomy" id="227884"/>
    <lineage>
        <taxon>Eukaryota</taxon>
        <taxon>Metazoa</taxon>
        <taxon>Ecdysozoa</taxon>
        <taxon>Nematoda</taxon>
        <taxon>Chromadorea</taxon>
        <taxon>Rhabditida</taxon>
        <taxon>Tylenchina</taxon>
        <taxon>Panagrolaimomorpha</taxon>
        <taxon>Panagrolaimoidea</taxon>
        <taxon>Panagrolaimidae</taxon>
        <taxon>Panagrolaimus</taxon>
    </lineage>
</organism>
<keyword evidence="1" id="KW-1185">Reference proteome</keyword>
<dbReference type="Proteomes" id="UP000887578">
    <property type="component" value="Unplaced"/>
</dbReference>
<dbReference type="AlphaFoldDB" id="A0A914PCV8"/>
<accession>A0A914PCV8</accession>
<evidence type="ECO:0000313" key="1">
    <source>
        <dbReference type="Proteomes" id="UP000887578"/>
    </source>
</evidence>
<reference evidence="2" key="1">
    <citation type="submission" date="2022-11" db="UniProtKB">
        <authorList>
            <consortium name="WormBaseParasite"/>
        </authorList>
    </citation>
    <scope>IDENTIFICATION</scope>
</reference>
<dbReference type="WBParaSite" id="PDA_v2.g1598.t1">
    <property type="protein sequence ID" value="PDA_v2.g1598.t1"/>
    <property type="gene ID" value="PDA_v2.g1598"/>
</dbReference>
<name>A0A914PCV8_9BILA</name>
<sequence>MTVDHVSRLLTANVPGSPPIFQSKIVGKYVTILLTQVCPRHLPIITQKLITEKIKRDGELPPLIASPFGSSGSSSSSSSYLWFAVNERKEEVD</sequence>